<dbReference type="Pfam" id="PF03772">
    <property type="entry name" value="Competence"/>
    <property type="match status" value="1"/>
</dbReference>
<feature type="transmembrane region" description="Helical" evidence="6">
    <location>
        <begin position="349"/>
        <end position="372"/>
    </location>
</feature>
<dbReference type="Proteomes" id="UP000031866">
    <property type="component" value="Chromosome"/>
</dbReference>
<name>A0A0B5QLA5_CLOBE</name>
<evidence type="ECO:0000256" key="3">
    <source>
        <dbReference type="ARBA" id="ARBA00022692"/>
    </source>
</evidence>
<evidence type="ECO:0000256" key="6">
    <source>
        <dbReference type="SAM" id="Phobius"/>
    </source>
</evidence>
<dbReference type="InterPro" id="IPR052159">
    <property type="entry name" value="Competence_DNA_uptake"/>
</dbReference>
<gene>
    <name evidence="8" type="ORF">LF65_00900</name>
</gene>
<feature type="transmembrane region" description="Helical" evidence="6">
    <location>
        <begin position="407"/>
        <end position="429"/>
    </location>
</feature>
<dbReference type="PROSITE" id="PS51257">
    <property type="entry name" value="PROKAR_LIPOPROTEIN"/>
    <property type="match status" value="1"/>
</dbReference>
<dbReference type="PANTHER" id="PTHR30619:SF7">
    <property type="entry name" value="BETA-LACTAMASE DOMAIN PROTEIN"/>
    <property type="match status" value="1"/>
</dbReference>
<dbReference type="NCBIfam" id="TIGR00360">
    <property type="entry name" value="ComEC_N-term"/>
    <property type="match status" value="1"/>
</dbReference>
<dbReference type="EMBL" id="CP010086">
    <property type="protein sequence ID" value="AJG97523.1"/>
    <property type="molecule type" value="Genomic_DNA"/>
</dbReference>
<keyword evidence="4 6" id="KW-1133">Transmembrane helix</keyword>
<dbReference type="PANTHER" id="PTHR30619">
    <property type="entry name" value="DNA INTERNALIZATION/COMPETENCE PROTEIN COMEC/REC2"/>
    <property type="match status" value="1"/>
</dbReference>
<keyword evidence="2" id="KW-1003">Cell membrane</keyword>
<feature type="transmembrane region" description="Helical" evidence="6">
    <location>
        <begin position="265"/>
        <end position="282"/>
    </location>
</feature>
<feature type="transmembrane region" description="Helical" evidence="6">
    <location>
        <begin position="36"/>
        <end position="69"/>
    </location>
</feature>
<evidence type="ECO:0000313" key="8">
    <source>
        <dbReference type="EMBL" id="AJG97523.1"/>
    </source>
</evidence>
<dbReference type="OrthoDB" id="9761531at2"/>
<evidence type="ECO:0000256" key="4">
    <source>
        <dbReference type="ARBA" id="ARBA00022989"/>
    </source>
</evidence>
<feature type="transmembrane region" description="Helical" evidence="6">
    <location>
        <begin position="436"/>
        <end position="453"/>
    </location>
</feature>
<dbReference type="AlphaFoldDB" id="A0A0B5QLA5"/>
<evidence type="ECO:0000256" key="1">
    <source>
        <dbReference type="ARBA" id="ARBA00004651"/>
    </source>
</evidence>
<evidence type="ECO:0000313" key="9">
    <source>
        <dbReference type="Proteomes" id="UP000031866"/>
    </source>
</evidence>
<feature type="transmembrane region" description="Helical" evidence="6">
    <location>
        <begin position="326"/>
        <end position="343"/>
    </location>
</feature>
<dbReference type="STRING" id="1520.LF65_00900"/>
<dbReference type="KEGG" id="cbei:LF65_00900"/>
<feature type="transmembrane region" description="Helical" evidence="6">
    <location>
        <begin position="200"/>
        <end position="220"/>
    </location>
</feature>
<sequence>MFSKKIGDVGNPLIYIFLTLAISCIFYGMNKEFRGLTIFIVAFFFICIFYYCGFSFFVIMIIFFVVGILINCSYYKIPSKIDGEVRIIKISNYSVIGSYEGKSITIRTNDKNLRVGEKYKIIGKVDDIQDRYNGIVGEVEPKVLYKINGDLITKLYEIKRNIYLRLEENLGTRKAGLISSIAFGYCDYLDFEDKDDMKNFGIIHSISVSGLHVAIVYGFIRIFVGRNLGILVTMIYVVFTGLNYSSIRSFLMLACVEGGRILKRNNNSISALCFSATFLVLYEPYSIFNISFHLSYLATLGIAMFNKKFNNTLYKLNIKLREALSLTLSAQIFTLPYLILIFRDFSANFIIGNLILAPFVDLMVITGNALVLTYTYTQLFDFCSYINLKIINMFDCILNYMENFSLPMFYGNENVVFFYLFLMFSAYFVNKGYKKFVYLPLIAIFIITIQIYSPIPSIRYYKEGAILFSYKGDRILMSNKNQIDLNRLSKSALATKYFRQRSTIIINGIYKISFKGKDYVLDTGTKKYLLKVTSDKTQHEEYDIINFNDRITNNIFIIDGTLV</sequence>
<keyword evidence="5 6" id="KW-0472">Membrane</keyword>
<dbReference type="RefSeq" id="WP_041894380.1">
    <property type="nucleotide sequence ID" value="NZ_CP010086.2"/>
</dbReference>
<dbReference type="GO" id="GO:0005886">
    <property type="term" value="C:plasma membrane"/>
    <property type="evidence" value="ECO:0007669"/>
    <property type="project" value="UniProtKB-SubCell"/>
</dbReference>
<reference evidence="9" key="1">
    <citation type="submission" date="2014-12" db="EMBL/GenBank/DDBJ databases">
        <title>Genome sequence of Clostridium beijerinckii strain 59B.</title>
        <authorList>
            <person name="Little G.T."/>
            <person name="Minton N.P."/>
        </authorList>
    </citation>
    <scope>NUCLEOTIDE SEQUENCE [LARGE SCALE GENOMIC DNA]</scope>
    <source>
        <strain evidence="9">59B</strain>
    </source>
</reference>
<evidence type="ECO:0000259" key="7">
    <source>
        <dbReference type="Pfam" id="PF03772"/>
    </source>
</evidence>
<comment type="subcellular location">
    <subcellularLocation>
        <location evidence="1">Cell membrane</location>
        <topology evidence="1">Multi-pass membrane protein</topology>
    </subcellularLocation>
</comment>
<keyword evidence="3 6" id="KW-0812">Transmembrane</keyword>
<protein>
    <submittedName>
        <fullName evidence="8">Competence protein ComEC</fullName>
    </submittedName>
</protein>
<evidence type="ECO:0000256" key="5">
    <source>
        <dbReference type="ARBA" id="ARBA00023136"/>
    </source>
</evidence>
<feature type="domain" description="ComEC/Rec2-related protein" evidence="7">
    <location>
        <begin position="182"/>
        <end position="425"/>
    </location>
</feature>
<accession>A0A0B5QLA5</accession>
<organism evidence="8 9">
    <name type="scientific">Clostridium beijerinckii</name>
    <name type="common">Clostridium MP</name>
    <dbReference type="NCBI Taxonomy" id="1520"/>
    <lineage>
        <taxon>Bacteria</taxon>
        <taxon>Bacillati</taxon>
        <taxon>Bacillota</taxon>
        <taxon>Clostridia</taxon>
        <taxon>Eubacteriales</taxon>
        <taxon>Clostridiaceae</taxon>
        <taxon>Clostridium</taxon>
    </lineage>
</organism>
<evidence type="ECO:0000256" key="2">
    <source>
        <dbReference type="ARBA" id="ARBA00022475"/>
    </source>
</evidence>
<feature type="transmembrane region" description="Helical" evidence="6">
    <location>
        <begin position="226"/>
        <end position="244"/>
    </location>
</feature>
<feature type="transmembrane region" description="Helical" evidence="6">
    <location>
        <begin position="12"/>
        <end position="30"/>
    </location>
</feature>
<proteinExistence type="predicted"/>
<dbReference type="InterPro" id="IPR004477">
    <property type="entry name" value="ComEC_N"/>
</dbReference>